<organism evidence="3 4">
    <name type="scientific">Salinibacillus aidingensis</name>
    <dbReference type="NCBI Taxonomy" id="237684"/>
    <lineage>
        <taxon>Bacteria</taxon>
        <taxon>Bacillati</taxon>
        <taxon>Bacillota</taxon>
        <taxon>Bacilli</taxon>
        <taxon>Bacillales</taxon>
        <taxon>Bacillaceae</taxon>
        <taxon>Salinibacillus</taxon>
    </lineage>
</organism>
<comment type="similarity">
    <text evidence="1">To bacterial alkanal monooxygenase alpha and beta chains.</text>
</comment>
<keyword evidence="4" id="KW-1185">Reference proteome</keyword>
<dbReference type="CDD" id="cd00347">
    <property type="entry name" value="Flavin_utilizing_monoxygenases"/>
    <property type="match status" value="1"/>
</dbReference>
<dbReference type="Gene3D" id="3.20.20.30">
    <property type="entry name" value="Luciferase-like domain"/>
    <property type="match status" value="1"/>
</dbReference>
<comment type="caution">
    <text evidence="3">The sequence shown here is derived from an EMBL/GenBank/DDBJ whole genome shotgun (WGS) entry which is preliminary data.</text>
</comment>
<evidence type="ECO:0000256" key="1">
    <source>
        <dbReference type="ARBA" id="ARBA00007789"/>
    </source>
</evidence>
<dbReference type="PANTHER" id="PTHR30137">
    <property type="entry name" value="LUCIFERASE-LIKE MONOOXYGENASE"/>
    <property type="match status" value="1"/>
</dbReference>
<name>A0ABN1BNA5_9BACI</name>
<sequence>MSIKLSVLDQSPLLPGATARDALKQTTELAQWTDKLGYHRFWVSEHHSTKMLAGSAPEILITHLAAHTKHIRVGTGGVLLPHYSAYKVAEVFRVLESLYPGRIDLGVGRAPGGMPGVNYALNKGKYPNVKEYPQQVQELMNYIRGGKHPTYQVSATPLGDTAPPIWMLGSSTNSASLAAQSGTSYTFAQFINGDGGIDAMKDYYEHFQPSAQQKEPQGSVAIFVVCAKTEEEAEYLASTLDLQLLRVENGDFRHEYPEPGEAMDYPYTPFELERVRYNRQRMIVGNPKQVKEQLEQLAQSYGVEEIIVNTIATSAEKRFESYKLIMDAFQEEV</sequence>
<feature type="domain" description="Luciferase-like" evidence="2">
    <location>
        <begin position="16"/>
        <end position="302"/>
    </location>
</feature>
<dbReference type="InterPro" id="IPR050766">
    <property type="entry name" value="Bact_Lucif_Oxidored"/>
</dbReference>
<gene>
    <name evidence="3" type="ORF">GCM10008986_31250</name>
</gene>
<evidence type="ECO:0000313" key="4">
    <source>
        <dbReference type="Proteomes" id="UP001500880"/>
    </source>
</evidence>
<proteinExistence type="predicted"/>
<accession>A0ABN1BNA5</accession>
<dbReference type="InterPro" id="IPR019949">
    <property type="entry name" value="CmoO-like"/>
</dbReference>
<dbReference type="RefSeq" id="WP_343843125.1">
    <property type="nucleotide sequence ID" value="NZ_BAAADO010000007.1"/>
</dbReference>
<reference evidence="3 4" key="1">
    <citation type="journal article" date="2019" name="Int. J. Syst. Evol. Microbiol.">
        <title>The Global Catalogue of Microorganisms (GCM) 10K type strain sequencing project: providing services to taxonomists for standard genome sequencing and annotation.</title>
        <authorList>
            <consortium name="The Broad Institute Genomics Platform"/>
            <consortium name="The Broad Institute Genome Sequencing Center for Infectious Disease"/>
            <person name="Wu L."/>
            <person name="Ma J."/>
        </authorList>
    </citation>
    <scope>NUCLEOTIDE SEQUENCE [LARGE SCALE GENOMIC DNA]</scope>
    <source>
        <strain evidence="3 4">JCM 12389</strain>
    </source>
</reference>
<dbReference type="NCBIfam" id="TIGR03558">
    <property type="entry name" value="oxido_grp_1"/>
    <property type="match status" value="1"/>
</dbReference>
<evidence type="ECO:0000259" key="2">
    <source>
        <dbReference type="Pfam" id="PF00296"/>
    </source>
</evidence>
<evidence type="ECO:0000313" key="3">
    <source>
        <dbReference type="EMBL" id="GAA0501524.1"/>
    </source>
</evidence>
<dbReference type="InterPro" id="IPR036661">
    <property type="entry name" value="Luciferase-like_sf"/>
</dbReference>
<dbReference type="InterPro" id="IPR011251">
    <property type="entry name" value="Luciferase-like_dom"/>
</dbReference>
<protein>
    <submittedName>
        <fullName evidence="3">LLM class flavin-dependent oxidoreductase</fullName>
    </submittedName>
</protein>
<dbReference type="Pfam" id="PF00296">
    <property type="entry name" value="Bac_luciferase"/>
    <property type="match status" value="1"/>
</dbReference>
<dbReference type="SUPFAM" id="SSF51679">
    <property type="entry name" value="Bacterial luciferase-like"/>
    <property type="match status" value="1"/>
</dbReference>
<dbReference type="Proteomes" id="UP001500880">
    <property type="component" value="Unassembled WGS sequence"/>
</dbReference>
<dbReference type="EMBL" id="BAAADO010000007">
    <property type="protein sequence ID" value="GAA0501524.1"/>
    <property type="molecule type" value="Genomic_DNA"/>
</dbReference>
<dbReference type="PANTHER" id="PTHR30137:SF19">
    <property type="entry name" value="LUCIFERASE-LIKE MONOOXYGENASE"/>
    <property type="match status" value="1"/>
</dbReference>